<evidence type="ECO:0000256" key="1">
    <source>
        <dbReference type="SAM" id="SignalP"/>
    </source>
</evidence>
<dbReference type="AlphaFoldDB" id="A0A0J1H7B4"/>
<feature type="signal peptide" evidence="1">
    <location>
        <begin position="1"/>
        <end position="18"/>
    </location>
</feature>
<gene>
    <name evidence="2" type="ORF">ABT57_17090</name>
</gene>
<dbReference type="STRING" id="320778.ABT57_17090"/>
<sequence length="89" mass="9716">MKRSLYLVSMLFSAAVISAPDYQGCTAASNSEVCQAYLAGLNDGKTARTASMAEAQDGFRSRALEQRVGERYRKMAQTEQKTASVPQVF</sequence>
<keyword evidence="1" id="KW-0732">Signal</keyword>
<evidence type="ECO:0008006" key="4">
    <source>
        <dbReference type="Google" id="ProtNLM"/>
    </source>
</evidence>
<comment type="caution">
    <text evidence="2">The sequence shown here is derived from an EMBL/GenBank/DDBJ whole genome shotgun (WGS) entry which is preliminary data.</text>
</comment>
<evidence type="ECO:0000313" key="3">
    <source>
        <dbReference type="Proteomes" id="UP000035909"/>
    </source>
</evidence>
<dbReference type="PATRIC" id="fig|320778.3.peg.3721"/>
<feature type="chain" id="PRO_5005252229" description="Lipoprotein" evidence="1">
    <location>
        <begin position="19"/>
        <end position="89"/>
    </location>
</feature>
<accession>A0A0J1H7B4</accession>
<evidence type="ECO:0000313" key="2">
    <source>
        <dbReference type="EMBL" id="KLV07608.1"/>
    </source>
</evidence>
<dbReference type="EMBL" id="LDOU01000016">
    <property type="protein sequence ID" value="KLV07608.1"/>
    <property type="molecule type" value="Genomic_DNA"/>
</dbReference>
<protein>
    <recommendedName>
        <fullName evidence="4">Lipoprotein</fullName>
    </recommendedName>
</protein>
<reference evidence="2 3" key="1">
    <citation type="submission" date="2015-05" db="EMBL/GenBank/DDBJ databases">
        <title>Photobacterium galathea sp. nov.</title>
        <authorList>
            <person name="Machado H."/>
            <person name="Gram L."/>
        </authorList>
    </citation>
    <scope>NUCLEOTIDE SEQUENCE [LARGE SCALE GENOMIC DNA]</scope>
    <source>
        <strain evidence="2 3">DSM 22954</strain>
    </source>
</reference>
<keyword evidence="3" id="KW-1185">Reference proteome</keyword>
<proteinExistence type="predicted"/>
<dbReference type="Proteomes" id="UP000035909">
    <property type="component" value="Unassembled WGS sequence"/>
</dbReference>
<dbReference type="OrthoDB" id="5828077at2"/>
<dbReference type="RefSeq" id="WP_047886479.1">
    <property type="nucleotide sequence ID" value="NZ_CP071325.1"/>
</dbReference>
<organism evidence="2 3">
    <name type="scientific">Photobacterium ganghwense</name>
    <dbReference type="NCBI Taxonomy" id="320778"/>
    <lineage>
        <taxon>Bacteria</taxon>
        <taxon>Pseudomonadati</taxon>
        <taxon>Pseudomonadota</taxon>
        <taxon>Gammaproteobacteria</taxon>
        <taxon>Vibrionales</taxon>
        <taxon>Vibrionaceae</taxon>
        <taxon>Photobacterium</taxon>
    </lineage>
</organism>
<name>A0A0J1H7B4_9GAMM</name>